<comment type="pathway">
    <text evidence="1 7">Cofactor biosynthesis; (R)-pantothenate biosynthesis; (R)-pantoate from 3-methyl-2-oxobutanoate: step 1/2.</text>
</comment>
<feature type="binding site" evidence="7 10">
    <location>
        <position position="116"/>
    </location>
    <ligand>
        <name>Mg(2+)</name>
        <dbReference type="ChEBI" id="CHEBI:18420"/>
    </ligand>
</feature>
<dbReference type="AlphaFoldDB" id="A0A532UY19"/>
<evidence type="ECO:0000256" key="3">
    <source>
        <dbReference type="ARBA" id="ARBA00011424"/>
    </source>
</evidence>
<dbReference type="NCBIfam" id="TIGR00222">
    <property type="entry name" value="panB"/>
    <property type="match status" value="1"/>
</dbReference>
<comment type="caution">
    <text evidence="12">The sequence shown here is derived from an EMBL/GenBank/DDBJ whole genome shotgun (WGS) entry which is preliminary data.</text>
</comment>
<dbReference type="Pfam" id="PF02548">
    <property type="entry name" value="Pantoate_transf"/>
    <property type="match status" value="1"/>
</dbReference>
<dbReference type="InterPro" id="IPR015813">
    <property type="entry name" value="Pyrv/PenolPyrv_kinase-like_dom"/>
</dbReference>
<dbReference type="Proteomes" id="UP000319619">
    <property type="component" value="Unassembled WGS sequence"/>
</dbReference>
<gene>
    <name evidence="7 12" type="primary">panB</name>
    <name evidence="12" type="ORF">CEE37_11145</name>
</gene>
<dbReference type="InterPro" id="IPR040442">
    <property type="entry name" value="Pyrv_kinase-like_dom_sf"/>
</dbReference>
<dbReference type="PIRSF" id="PIRSF000388">
    <property type="entry name" value="Pantoate_hydroxy_MeTrfase"/>
    <property type="match status" value="1"/>
</dbReference>
<comment type="cofactor">
    <cofactor evidence="7 10">
        <name>Mg(2+)</name>
        <dbReference type="ChEBI" id="CHEBI:18420"/>
    </cofactor>
    <text evidence="7 10">Binds 1 Mg(2+) ion per subunit.</text>
</comment>
<accession>A0A532UY19</accession>
<dbReference type="NCBIfam" id="NF001452">
    <property type="entry name" value="PRK00311.1"/>
    <property type="match status" value="1"/>
</dbReference>
<dbReference type="EC" id="2.1.2.11" evidence="7"/>
<feature type="active site" description="Proton acceptor" evidence="7 8">
    <location>
        <position position="183"/>
    </location>
</feature>
<keyword evidence="5 7" id="KW-0808">Transferase</keyword>
<evidence type="ECO:0000256" key="10">
    <source>
        <dbReference type="PIRSR" id="PIRSR000388-3"/>
    </source>
</evidence>
<evidence type="ECO:0000256" key="7">
    <source>
        <dbReference type="HAMAP-Rule" id="MF_00156"/>
    </source>
</evidence>
<dbReference type="UniPathway" id="UPA00028">
    <property type="reaction ID" value="UER00003"/>
</dbReference>
<dbReference type="CDD" id="cd06557">
    <property type="entry name" value="KPHMT-like"/>
    <property type="match status" value="1"/>
</dbReference>
<sequence>MKKITTASLLEMKKRAERIAVLTAYDATFAQLQDRAGIDVILVGDSAAMVMAGDSTTLSATMDQMLYHVSCVSKGIERALLVADMPFLSFQITPEETLENAGMFLAEASAEAVKLEGGKPVIETVKRLVDAGIPVMGHLGLTPQSIHKFGGWGVRAKGKVEAAQLYEDALALEEAGAFSIVLEKIPAQLAAKVSQALKIPTIGIGSGPDCDGQVLVNYDMLGLYEQMCLKFVRQYRKLGEEVRGAVKEFITDVKEGNFPSAEESYYTETKEDENIPHYPRP</sequence>
<name>A0A532UY19_UNCL8</name>
<dbReference type="SUPFAM" id="SSF51621">
    <property type="entry name" value="Phosphoenolpyruvate/pyruvate domain"/>
    <property type="match status" value="1"/>
</dbReference>
<feature type="binding site" evidence="7 10">
    <location>
        <position position="84"/>
    </location>
    <ligand>
        <name>Mg(2+)</name>
        <dbReference type="ChEBI" id="CHEBI:18420"/>
    </ligand>
</feature>
<keyword evidence="7 10" id="KW-0479">Metal-binding</keyword>
<comment type="subcellular location">
    <subcellularLocation>
        <location evidence="7">Cytoplasm</location>
    </subcellularLocation>
</comment>
<feature type="region of interest" description="Disordered" evidence="11">
    <location>
        <begin position="262"/>
        <end position="281"/>
    </location>
</feature>
<dbReference type="GO" id="GO:0008168">
    <property type="term" value="F:methyltransferase activity"/>
    <property type="evidence" value="ECO:0007669"/>
    <property type="project" value="UniProtKB-KW"/>
</dbReference>
<evidence type="ECO:0000256" key="6">
    <source>
        <dbReference type="ARBA" id="ARBA00056497"/>
    </source>
</evidence>
<keyword evidence="7" id="KW-0963">Cytoplasm</keyword>
<dbReference type="HAMAP" id="MF_00156">
    <property type="entry name" value="PanB"/>
    <property type="match status" value="1"/>
</dbReference>
<feature type="binding site" evidence="7 9">
    <location>
        <position position="84"/>
    </location>
    <ligand>
        <name>3-methyl-2-oxobutanoate</name>
        <dbReference type="ChEBI" id="CHEBI:11851"/>
    </ligand>
</feature>
<comment type="function">
    <text evidence="6 7">Catalyzes the reversible reaction in which hydroxymethyl group from 5,10-methylenetetrahydrofolate is transferred onto alpha-ketoisovalerate to form ketopantoate.</text>
</comment>
<evidence type="ECO:0000256" key="4">
    <source>
        <dbReference type="ARBA" id="ARBA00022655"/>
    </source>
</evidence>
<dbReference type="GO" id="GO:0032259">
    <property type="term" value="P:methylation"/>
    <property type="evidence" value="ECO:0007669"/>
    <property type="project" value="UniProtKB-KW"/>
</dbReference>
<feature type="binding site" evidence="7 10">
    <location>
        <position position="45"/>
    </location>
    <ligand>
        <name>Mg(2+)</name>
        <dbReference type="ChEBI" id="CHEBI:18420"/>
    </ligand>
</feature>
<keyword evidence="12" id="KW-0489">Methyltransferase</keyword>
<dbReference type="GO" id="GO:0003864">
    <property type="term" value="F:3-methyl-2-oxobutanoate hydroxymethyltransferase activity"/>
    <property type="evidence" value="ECO:0007669"/>
    <property type="project" value="UniProtKB-UniRule"/>
</dbReference>
<organism evidence="12 13">
    <name type="scientific">candidate division LCP-89 bacterium B3_LCP</name>
    <dbReference type="NCBI Taxonomy" id="2012998"/>
    <lineage>
        <taxon>Bacteria</taxon>
        <taxon>Pseudomonadati</taxon>
        <taxon>Bacteria division LCP-89</taxon>
    </lineage>
</organism>
<evidence type="ECO:0000256" key="9">
    <source>
        <dbReference type="PIRSR" id="PIRSR000388-2"/>
    </source>
</evidence>
<protein>
    <recommendedName>
        <fullName evidence="7">3-methyl-2-oxobutanoate hydroxymethyltransferase</fullName>
        <ecNumber evidence="7">2.1.2.11</ecNumber>
    </recommendedName>
    <alternativeName>
        <fullName evidence="7">Ketopantoate hydroxymethyltransferase</fullName>
        <shortName evidence="7">KPHMT</shortName>
    </alternativeName>
</protein>
<evidence type="ECO:0000256" key="8">
    <source>
        <dbReference type="PIRSR" id="PIRSR000388-1"/>
    </source>
</evidence>
<dbReference type="EMBL" id="NJBN01000007">
    <property type="protein sequence ID" value="TKJ39825.1"/>
    <property type="molecule type" value="Genomic_DNA"/>
</dbReference>
<evidence type="ECO:0000256" key="5">
    <source>
        <dbReference type="ARBA" id="ARBA00022679"/>
    </source>
</evidence>
<dbReference type="GO" id="GO:0000287">
    <property type="term" value="F:magnesium ion binding"/>
    <property type="evidence" value="ECO:0007669"/>
    <property type="project" value="TreeGrafter"/>
</dbReference>
<feature type="binding site" evidence="7 9">
    <location>
        <begin position="45"/>
        <end position="46"/>
    </location>
    <ligand>
        <name>3-methyl-2-oxobutanoate</name>
        <dbReference type="ChEBI" id="CHEBI:11851"/>
    </ligand>
</feature>
<feature type="binding site" evidence="7 9">
    <location>
        <position position="114"/>
    </location>
    <ligand>
        <name>3-methyl-2-oxobutanoate</name>
        <dbReference type="ChEBI" id="CHEBI:11851"/>
    </ligand>
</feature>
<dbReference type="FunFam" id="3.20.20.60:FF:000003">
    <property type="entry name" value="3-methyl-2-oxobutanoate hydroxymethyltransferase"/>
    <property type="match status" value="1"/>
</dbReference>
<dbReference type="PANTHER" id="PTHR20881">
    <property type="entry name" value="3-METHYL-2-OXOBUTANOATE HYDROXYMETHYLTRANSFERASE"/>
    <property type="match status" value="1"/>
</dbReference>
<dbReference type="InterPro" id="IPR003700">
    <property type="entry name" value="Pantoate_hydroxy_MeTrfase"/>
</dbReference>
<dbReference type="GO" id="GO:0015940">
    <property type="term" value="P:pantothenate biosynthetic process"/>
    <property type="evidence" value="ECO:0007669"/>
    <property type="project" value="UniProtKB-UniRule"/>
</dbReference>
<dbReference type="Gene3D" id="3.20.20.60">
    <property type="entry name" value="Phosphoenolpyruvate-binding domains"/>
    <property type="match status" value="1"/>
</dbReference>
<evidence type="ECO:0000256" key="2">
    <source>
        <dbReference type="ARBA" id="ARBA00008676"/>
    </source>
</evidence>
<evidence type="ECO:0000256" key="1">
    <source>
        <dbReference type="ARBA" id="ARBA00005033"/>
    </source>
</evidence>
<keyword evidence="7 10" id="KW-0460">Magnesium</keyword>
<evidence type="ECO:0000313" key="12">
    <source>
        <dbReference type="EMBL" id="TKJ39825.1"/>
    </source>
</evidence>
<dbReference type="GO" id="GO:0005737">
    <property type="term" value="C:cytoplasm"/>
    <property type="evidence" value="ECO:0007669"/>
    <property type="project" value="UniProtKB-SubCell"/>
</dbReference>
<dbReference type="PANTHER" id="PTHR20881:SF0">
    <property type="entry name" value="3-METHYL-2-OXOBUTANOATE HYDROXYMETHYLTRANSFERASE"/>
    <property type="match status" value="1"/>
</dbReference>
<reference evidence="12 13" key="1">
    <citation type="submission" date="2017-06" db="EMBL/GenBank/DDBJ databases">
        <title>Novel microbial phyla capable of carbon fixation and sulfur reduction in deep-sea sediments.</title>
        <authorList>
            <person name="Huang J."/>
            <person name="Baker B."/>
            <person name="Wang Y."/>
        </authorList>
    </citation>
    <scope>NUCLEOTIDE SEQUENCE [LARGE SCALE GENOMIC DNA]</scope>
    <source>
        <strain evidence="12">B3_LCP</strain>
    </source>
</reference>
<evidence type="ECO:0000256" key="11">
    <source>
        <dbReference type="SAM" id="MobiDB-lite"/>
    </source>
</evidence>
<comment type="similarity">
    <text evidence="2 7">Belongs to the PanB family.</text>
</comment>
<keyword evidence="4 7" id="KW-0566">Pantothenate biosynthesis</keyword>
<evidence type="ECO:0000313" key="13">
    <source>
        <dbReference type="Proteomes" id="UP000319619"/>
    </source>
</evidence>
<proteinExistence type="inferred from homology"/>
<comment type="catalytic activity">
    <reaction evidence="7">
        <text>(6R)-5,10-methylene-5,6,7,8-tetrahydrofolate + 3-methyl-2-oxobutanoate + H2O = 2-dehydropantoate + (6S)-5,6,7,8-tetrahydrofolate</text>
        <dbReference type="Rhea" id="RHEA:11824"/>
        <dbReference type="ChEBI" id="CHEBI:11561"/>
        <dbReference type="ChEBI" id="CHEBI:11851"/>
        <dbReference type="ChEBI" id="CHEBI:15377"/>
        <dbReference type="ChEBI" id="CHEBI:15636"/>
        <dbReference type="ChEBI" id="CHEBI:57453"/>
        <dbReference type="EC" id="2.1.2.11"/>
    </reaction>
</comment>
<comment type="subunit">
    <text evidence="3 7">Homodecamer; pentamer of dimers.</text>
</comment>